<evidence type="ECO:0000313" key="9">
    <source>
        <dbReference type="Proteomes" id="UP000178448"/>
    </source>
</evidence>
<evidence type="ECO:0000256" key="2">
    <source>
        <dbReference type="ARBA" id="ARBA00022729"/>
    </source>
</evidence>
<keyword evidence="6" id="KW-1133">Transmembrane helix</keyword>
<evidence type="ECO:0000313" key="8">
    <source>
        <dbReference type="EMBL" id="OGG01427.1"/>
    </source>
</evidence>
<dbReference type="Pfam" id="PF13462">
    <property type="entry name" value="Thioredoxin_4"/>
    <property type="match status" value="1"/>
</dbReference>
<keyword evidence="6" id="KW-0472">Membrane</keyword>
<gene>
    <name evidence="8" type="ORF">A2Z33_02735</name>
</gene>
<sequence>MNYLSAYTEWNGDMEKMKTKRETYTELPQVNVTVTATPLTLAFYVFVALLVIAAFLLGQLTARVQSLSKGTTQAPTQAGTAKAASKYPSFDEAIKALAKDAGLDSGKLLTCMNSGEKQALVDADSAYAQSVGVNGTPAFFINGRMLAGAFPYESFKEIIDREIAGTGSDEAKSYTETLQKAADQQAFVPKKATIETGKGVSRGPAQAGVTIIEFSDFQCPYCSRAFPTTERIMKDYDGKVKLVYRHMPLSMIHPRAQKAAEASECARDQGKFWEFHDQLFKNQQDWSVL</sequence>
<keyword evidence="6" id="KW-0812">Transmembrane</keyword>
<keyword evidence="4" id="KW-1015">Disulfide bond</keyword>
<dbReference type="InterPro" id="IPR001853">
    <property type="entry name" value="DSBA-like_thioredoxin_dom"/>
</dbReference>
<feature type="domain" description="Thioredoxin" evidence="7">
    <location>
        <begin position="175"/>
        <end position="289"/>
    </location>
</feature>
<accession>A0A1F5YN82</accession>
<dbReference type="Gene3D" id="3.40.30.10">
    <property type="entry name" value="Glutaredoxin"/>
    <property type="match status" value="2"/>
</dbReference>
<dbReference type="Proteomes" id="UP000178448">
    <property type="component" value="Unassembled WGS sequence"/>
</dbReference>
<feature type="transmembrane region" description="Helical" evidence="6">
    <location>
        <begin position="41"/>
        <end position="60"/>
    </location>
</feature>
<evidence type="ECO:0000256" key="5">
    <source>
        <dbReference type="ARBA" id="ARBA00023284"/>
    </source>
</evidence>
<organism evidence="8 9">
    <name type="scientific">Candidatus Gottesmanbacteria bacterium RBG_16_52_11</name>
    <dbReference type="NCBI Taxonomy" id="1798374"/>
    <lineage>
        <taxon>Bacteria</taxon>
        <taxon>Candidatus Gottesmaniibacteriota</taxon>
    </lineage>
</organism>
<evidence type="ECO:0000256" key="1">
    <source>
        <dbReference type="ARBA" id="ARBA00005791"/>
    </source>
</evidence>
<name>A0A1F5YN82_9BACT</name>
<dbReference type="PROSITE" id="PS51352">
    <property type="entry name" value="THIOREDOXIN_2"/>
    <property type="match status" value="1"/>
</dbReference>
<dbReference type="STRING" id="1798374.A2Z33_02735"/>
<keyword evidence="2" id="KW-0732">Signal</keyword>
<keyword evidence="5" id="KW-0676">Redox-active center</keyword>
<dbReference type="EMBL" id="MFJD01000016">
    <property type="protein sequence ID" value="OGG01427.1"/>
    <property type="molecule type" value="Genomic_DNA"/>
</dbReference>
<dbReference type="InterPro" id="IPR012336">
    <property type="entry name" value="Thioredoxin-like_fold"/>
</dbReference>
<dbReference type="PANTHER" id="PTHR13887:SF14">
    <property type="entry name" value="DISULFIDE BOND FORMATION PROTEIN D"/>
    <property type="match status" value="1"/>
</dbReference>
<evidence type="ECO:0000256" key="4">
    <source>
        <dbReference type="ARBA" id="ARBA00023157"/>
    </source>
</evidence>
<protein>
    <recommendedName>
        <fullName evidence="7">Thioredoxin domain-containing protein</fullName>
    </recommendedName>
</protein>
<dbReference type="CDD" id="cd02972">
    <property type="entry name" value="DsbA_family"/>
    <property type="match status" value="1"/>
</dbReference>
<evidence type="ECO:0000256" key="6">
    <source>
        <dbReference type="SAM" id="Phobius"/>
    </source>
</evidence>
<reference evidence="8 9" key="1">
    <citation type="journal article" date="2016" name="Nat. Commun.">
        <title>Thousands of microbial genomes shed light on interconnected biogeochemical processes in an aquifer system.</title>
        <authorList>
            <person name="Anantharaman K."/>
            <person name="Brown C.T."/>
            <person name="Hug L.A."/>
            <person name="Sharon I."/>
            <person name="Castelle C.J."/>
            <person name="Probst A.J."/>
            <person name="Thomas B.C."/>
            <person name="Singh A."/>
            <person name="Wilkins M.J."/>
            <person name="Karaoz U."/>
            <person name="Brodie E.L."/>
            <person name="Williams K.H."/>
            <person name="Hubbard S.S."/>
            <person name="Banfield J.F."/>
        </authorList>
    </citation>
    <scope>NUCLEOTIDE SEQUENCE [LARGE SCALE GENOMIC DNA]</scope>
</reference>
<dbReference type="PANTHER" id="PTHR13887">
    <property type="entry name" value="GLUTATHIONE S-TRANSFERASE KAPPA"/>
    <property type="match status" value="1"/>
</dbReference>
<dbReference type="AlphaFoldDB" id="A0A1F5YN82"/>
<dbReference type="GO" id="GO:0016491">
    <property type="term" value="F:oxidoreductase activity"/>
    <property type="evidence" value="ECO:0007669"/>
    <property type="project" value="UniProtKB-KW"/>
</dbReference>
<comment type="similarity">
    <text evidence="1">Belongs to the thioredoxin family. DsbA subfamily.</text>
</comment>
<dbReference type="InterPro" id="IPR013766">
    <property type="entry name" value="Thioredoxin_domain"/>
</dbReference>
<dbReference type="InterPro" id="IPR036249">
    <property type="entry name" value="Thioredoxin-like_sf"/>
</dbReference>
<keyword evidence="3" id="KW-0560">Oxidoreductase</keyword>
<evidence type="ECO:0000259" key="7">
    <source>
        <dbReference type="PROSITE" id="PS51352"/>
    </source>
</evidence>
<evidence type="ECO:0000256" key="3">
    <source>
        <dbReference type="ARBA" id="ARBA00023002"/>
    </source>
</evidence>
<comment type="caution">
    <text evidence="8">The sequence shown here is derived from an EMBL/GenBank/DDBJ whole genome shotgun (WGS) entry which is preliminary data.</text>
</comment>
<dbReference type="SUPFAM" id="SSF52833">
    <property type="entry name" value="Thioredoxin-like"/>
    <property type="match status" value="1"/>
</dbReference>
<dbReference type="Pfam" id="PF01323">
    <property type="entry name" value="DSBA"/>
    <property type="match status" value="1"/>
</dbReference>
<proteinExistence type="inferred from homology"/>